<dbReference type="GO" id="GO:0004528">
    <property type="term" value="F:phosphodiesterase I activity"/>
    <property type="evidence" value="ECO:0007669"/>
    <property type="project" value="UniProtKB-EC"/>
</dbReference>
<keyword evidence="8" id="KW-0234">DNA repair</keyword>
<sequence length="736" mass="83966">MNSEADESPVLSDDNAEFLPDGTSRLSFRQLFLFAIDHVSNEPCFANLFSNDDTDLIDKLIHLSENSQILYLNLFRRSRKLFRSKTFRLPHEINGENIESLCTELTENGFISFDVDCFSDTELLYMLGKNDLVNLAALFKLPVKNSGRRAIINALLRSSRHPSLLNFFTSPRSVNKSRLRALTERSLGPCFSVVKAYADVLSQTLLCFSLTWMKPFAFTRTISLKAVLCNHIYEIRRMRSGAVSFPAYAICRKSIILRNREELSKFFELWNFRQQLDWLTMRSKLAQAYEHFQKDLDLLRTVIENPTFHRGDLPRFLQRFALPGLAVRLVRIGVEICERLRKYHEAVELILIVLSSDLLTSTSCRTVYFFVKRLLLDQGTHCSDPVACLKKVESLLPILRGLHPGHRLEIQRQIGRLIGEKSDNELSHFWRGKNESSRSSKRDGDSSLKEEIMADIPLDNMKELKNELLSRLKCASVVNLSAPTSASSMDIGANRPFYLWMELDKDATGDGLTTSILQVETWALKHYLRNEKFEKGLHAESRIYTTLFVLLFYDLLYGVDRPDAFYCMCQPAPLDLFAGDFYMSHRDLVEGRLEMISAAKRSSQTPETESVVTDPVSQLLIVTWTEHKDEQCIGIGWNLFPDGESDIELFWCLGPQLVASICRLLISDYANWSSGLPDLTLWSPSSGKAKLVEVKGPGDQLSSQQMVWIDKLLSFGADVEICSVAAVPRNRYQHNQ</sequence>
<keyword evidence="8" id="KW-0227">DNA damage</keyword>
<evidence type="ECO:0000256" key="1">
    <source>
        <dbReference type="ARBA" id="ARBA00000983"/>
    </source>
</evidence>
<dbReference type="InterPro" id="IPR033315">
    <property type="entry name" value="Fan1-like"/>
</dbReference>
<evidence type="ECO:0000313" key="10">
    <source>
        <dbReference type="EMBL" id="CDS21429.1"/>
    </source>
</evidence>
<keyword evidence="8" id="KW-0539">Nucleus</keyword>
<dbReference type="WBParaSite" id="EgrG_000184200">
    <property type="protein sequence ID" value="EgrG_000184200"/>
    <property type="gene ID" value="EgrG_000184200"/>
</dbReference>
<dbReference type="InterPro" id="IPR049132">
    <property type="entry name" value="FAN1-like_euk"/>
</dbReference>
<evidence type="ECO:0000256" key="2">
    <source>
        <dbReference type="ARBA" id="ARBA00005533"/>
    </source>
</evidence>
<dbReference type="Gene3D" id="3.40.1350.10">
    <property type="match status" value="1"/>
</dbReference>
<reference evidence="10" key="2">
    <citation type="submission" date="2014-06" db="EMBL/GenBank/DDBJ databases">
        <authorList>
            <person name="Aslett M."/>
        </authorList>
    </citation>
    <scope>NUCLEOTIDE SEQUENCE</scope>
</reference>
<reference evidence="12" key="3">
    <citation type="submission" date="2020-10" db="UniProtKB">
        <authorList>
            <consortium name="WormBaseParasite"/>
        </authorList>
    </citation>
    <scope>IDENTIFICATION</scope>
</reference>
<accession>A0A068WUR1</accession>
<evidence type="ECO:0000256" key="8">
    <source>
        <dbReference type="RuleBase" id="RU365033"/>
    </source>
</evidence>
<comment type="cofactor">
    <cofactor evidence="8">
        <name>Mg(2+)</name>
        <dbReference type="ChEBI" id="CHEBI:18420"/>
    </cofactor>
    <cofactor evidence="8">
        <name>Mn(2+)</name>
        <dbReference type="ChEBI" id="CHEBI:29035"/>
    </cofactor>
</comment>
<evidence type="ECO:0000256" key="6">
    <source>
        <dbReference type="ARBA" id="ARBA00022842"/>
    </source>
</evidence>
<dbReference type="Pfam" id="PF08774">
    <property type="entry name" value="VRR_NUC"/>
    <property type="match status" value="1"/>
</dbReference>
<evidence type="ECO:0000256" key="3">
    <source>
        <dbReference type="ARBA" id="ARBA00022722"/>
    </source>
</evidence>
<keyword evidence="3 8" id="KW-0540">Nuclease</keyword>
<proteinExistence type="inferred from homology"/>
<dbReference type="InterPro" id="IPR014883">
    <property type="entry name" value="VRR_NUC"/>
</dbReference>
<feature type="domain" description="VRR-NUC" evidence="9">
    <location>
        <begin position="624"/>
        <end position="726"/>
    </location>
</feature>
<organism evidence="10">
    <name type="scientific">Echinococcus granulosus</name>
    <name type="common">Hydatid tapeworm</name>
    <dbReference type="NCBI Taxonomy" id="6210"/>
    <lineage>
        <taxon>Eukaryota</taxon>
        <taxon>Metazoa</taxon>
        <taxon>Spiralia</taxon>
        <taxon>Lophotrochozoa</taxon>
        <taxon>Platyhelminthes</taxon>
        <taxon>Cestoda</taxon>
        <taxon>Eucestoda</taxon>
        <taxon>Cyclophyllidea</taxon>
        <taxon>Taeniidae</taxon>
        <taxon>Echinococcus</taxon>
        <taxon>Echinococcus granulosus group</taxon>
    </lineage>
</organism>
<dbReference type="OrthoDB" id="76364at2759"/>
<dbReference type="SMART" id="SM00990">
    <property type="entry name" value="VRR_NUC"/>
    <property type="match status" value="1"/>
</dbReference>
<evidence type="ECO:0000259" key="9">
    <source>
        <dbReference type="SMART" id="SM00990"/>
    </source>
</evidence>
<comment type="similarity">
    <text evidence="2 8">Belongs to the FAN1 family.</text>
</comment>
<dbReference type="GO" id="GO:0017108">
    <property type="term" value="F:5'-flap endonuclease activity"/>
    <property type="evidence" value="ECO:0007669"/>
    <property type="project" value="TreeGrafter"/>
</dbReference>
<dbReference type="EC" id="3.1.4.1" evidence="8"/>
<dbReference type="Pfam" id="PF21170">
    <property type="entry name" value="FAN1_TPR"/>
    <property type="match status" value="1"/>
</dbReference>
<protein>
    <recommendedName>
        <fullName evidence="8">Fanconi-associated nuclease</fullName>
        <ecNumber evidence="8">3.1.4.1</ecNumber>
    </recommendedName>
</protein>
<dbReference type="GO" id="GO:0070336">
    <property type="term" value="F:flap-structured DNA binding"/>
    <property type="evidence" value="ECO:0007669"/>
    <property type="project" value="TreeGrafter"/>
</dbReference>
<evidence type="ECO:0000313" key="12">
    <source>
        <dbReference type="WBParaSite" id="EgrG_000184200"/>
    </source>
</evidence>
<name>A0A068WUR1_ECHGR</name>
<evidence type="ECO:0000256" key="4">
    <source>
        <dbReference type="ARBA" id="ARBA00022723"/>
    </source>
</evidence>
<evidence type="ECO:0000313" key="11">
    <source>
        <dbReference type="Proteomes" id="UP000492820"/>
    </source>
</evidence>
<dbReference type="PANTHER" id="PTHR15749">
    <property type="entry name" value="FANCONI-ASSOCIATED NUCLEASE 1"/>
    <property type="match status" value="1"/>
</dbReference>
<comment type="function">
    <text evidence="8">Nuclease required for the repair of DNA interstrand cross-links (ICL). Acts as a 5'-3' exonuclease that anchors at a cut end of DNA and cleaves DNA successively at every third nucleotide, allowing to excise an ICL from one strand through flanking incisions.</text>
</comment>
<dbReference type="GO" id="GO:0036297">
    <property type="term" value="P:interstrand cross-link repair"/>
    <property type="evidence" value="ECO:0007669"/>
    <property type="project" value="InterPro"/>
</dbReference>
<comment type="subcellular location">
    <subcellularLocation>
        <location evidence="8">Nucleus</location>
    </subcellularLocation>
</comment>
<dbReference type="CDD" id="cd22326">
    <property type="entry name" value="FAN1-like"/>
    <property type="match status" value="1"/>
</dbReference>
<dbReference type="Proteomes" id="UP000492820">
    <property type="component" value="Unassembled WGS sequence"/>
</dbReference>
<dbReference type="InterPro" id="IPR049126">
    <property type="entry name" value="FAN1-like_TPR"/>
</dbReference>
<dbReference type="PANTHER" id="PTHR15749:SF4">
    <property type="entry name" value="FANCONI-ASSOCIATED NUCLEASE 1"/>
    <property type="match status" value="1"/>
</dbReference>
<evidence type="ECO:0000256" key="7">
    <source>
        <dbReference type="ARBA" id="ARBA00023211"/>
    </source>
</evidence>
<dbReference type="GO" id="GO:0005634">
    <property type="term" value="C:nucleus"/>
    <property type="evidence" value="ECO:0007669"/>
    <property type="project" value="UniProtKB-SubCell"/>
</dbReference>
<dbReference type="InterPro" id="IPR011856">
    <property type="entry name" value="tRNA_endonuc-like_dom_sf"/>
</dbReference>
<gene>
    <name evidence="10" type="ORF">EgrG_000184200</name>
</gene>
<keyword evidence="5 8" id="KW-0378">Hydrolase</keyword>
<evidence type="ECO:0000256" key="5">
    <source>
        <dbReference type="ARBA" id="ARBA00022801"/>
    </source>
</evidence>
<reference evidence="10 11" key="1">
    <citation type="journal article" date="2013" name="Nature">
        <title>The genomes of four tapeworm species reveal adaptations to parasitism.</title>
        <authorList>
            <person name="Tsai I.J."/>
            <person name="Zarowiecki M."/>
            <person name="Holroyd N."/>
            <person name="Garciarrubio A."/>
            <person name="Sanchez-Flores A."/>
            <person name="Brooks K.L."/>
            <person name="Tracey A."/>
            <person name="Bobes R.J."/>
            <person name="Fragoso G."/>
            <person name="Sciutto E."/>
            <person name="Aslett M."/>
            <person name="Beasley H."/>
            <person name="Bennett H.M."/>
            <person name="Cai J."/>
            <person name="Camicia F."/>
            <person name="Clark R."/>
            <person name="Cucher M."/>
            <person name="De Silva N."/>
            <person name="Day T.A."/>
            <person name="Deplazes P."/>
            <person name="Estrada K."/>
            <person name="Fernandez C."/>
            <person name="Holland P.W."/>
            <person name="Hou J."/>
            <person name="Hu S."/>
            <person name="Huckvale T."/>
            <person name="Hung S.S."/>
            <person name="Kamenetzky L."/>
            <person name="Keane J.A."/>
            <person name="Kiss F."/>
            <person name="Koziol U."/>
            <person name="Lambert O."/>
            <person name="Liu K."/>
            <person name="Luo X."/>
            <person name="Luo Y."/>
            <person name="Macchiaroli N."/>
            <person name="Nichol S."/>
            <person name="Paps J."/>
            <person name="Parkinson J."/>
            <person name="Pouchkina-Stantcheva N."/>
            <person name="Riddiford N."/>
            <person name="Rosenzvit M."/>
            <person name="Salinas G."/>
            <person name="Wasmuth J.D."/>
            <person name="Zamanian M."/>
            <person name="Zheng Y."/>
            <person name="Cai X."/>
            <person name="Soberon X."/>
            <person name="Olson P.D."/>
            <person name="Laclette J.P."/>
            <person name="Brehm K."/>
            <person name="Berriman M."/>
            <person name="Garciarrubio A."/>
            <person name="Bobes R.J."/>
            <person name="Fragoso G."/>
            <person name="Sanchez-Flores A."/>
            <person name="Estrada K."/>
            <person name="Cevallos M.A."/>
            <person name="Morett E."/>
            <person name="Gonzalez V."/>
            <person name="Portillo T."/>
            <person name="Ochoa-Leyva A."/>
            <person name="Jose M.V."/>
            <person name="Sciutto E."/>
            <person name="Landa A."/>
            <person name="Jimenez L."/>
            <person name="Valdes V."/>
            <person name="Carrero J.C."/>
            <person name="Larralde C."/>
            <person name="Morales-Montor J."/>
            <person name="Limon-Lason J."/>
            <person name="Soberon X."/>
            <person name="Laclette J.P."/>
        </authorList>
    </citation>
    <scope>NUCLEOTIDE SEQUENCE [LARGE SCALE GENOMIC DNA]</scope>
</reference>
<dbReference type="GO" id="GO:0008409">
    <property type="term" value="F:5'-3' exonuclease activity"/>
    <property type="evidence" value="ECO:0007669"/>
    <property type="project" value="TreeGrafter"/>
</dbReference>
<comment type="catalytic activity">
    <reaction evidence="1 8">
        <text>Hydrolytically removes 5'-nucleotides successively from the 3'-hydroxy termini of 3'-hydroxy-terminated oligonucleotides.</text>
        <dbReference type="EC" id="3.1.4.1"/>
    </reaction>
</comment>
<dbReference type="AlphaFoldDB" id="A0A068WUR1"/>
<dbReference type="EMBL" id="LK028583">
    <property type="protein sequence ID" value="CDS21429.1"/>
    <property type="molecule type" value="Genomic_DNA"/>
</dbReference>
<keyword evidence="7 8" id="KW-0464">Manganese</keyword>
<keyword evidence="6 8" id="KW-0460">Magnesium</keyword>
<keyword evidence="4 8" id="KW-0479">Metal-binding</keyword>
<dbReference type="GO" id="GO:0046872">
    <property type="term" value="F:metal ion binding"/>
    <property type="evidence" value="ECO:0007669"/>
    <property type="project" value="UniProtKB-KW"/>
</dbReference>